<dbReference type="AlphaFoldDB" id="A0A812EXE3"/>
<protein>
    <submittedName>
        <fullName evidence="1">Uncharacterized protein</fullName>
    </submittedName>
</protein>
<keyword evidence="2" id="KW-1185">Reference proteome</keyword>
<dbReference type="OrthoDB" id="6150497at2759"/>
<comment type="caution">
    <text evidence="1">The sequence shown here is derived from an EMBL/GenBank/DDBJ whole genome shotgun (WGS) entry which is preliminary data.</text>
</comment>
<dbReference type="EMBL" id="CAHIKZ030005638">
    <property type="protein sequence ID" value="CAE1332534.1"/>
    <property type="molecule type" value="Genomic_DNA"/>
</dbReference>
<dbReference type="Proteomes" id="UP000597762">
    <property type="component" value="Unassembled WGS sequence"/>
</dbReference>
<evidence type="ECO:0000313" key="2">
    <source>
        <dbReference type="Proteomes" id="UP000597762"/>
    </source>
</evidence>
<dbReference type="PANTHER" id="PTHR47331">
    <property type="entry name" value="PHD-TYPE DOMAIN-CONTAINING PROTEIN"/>
    <property type="match status" value="1"/>
</dbReference>
<gene>
    <name evidence="1" type="ORF">SPHA_81575</name>
</gene>
<reference evidence="1" key="1">
    <citation type="submission" date="2021-01" db="EMBL/GenBank/DDBJ databases">
        <authorList>
            <person name="Li R."/>
            <person name="Bekaert M."/>
        </authorList>
    </citation>
    <scope>NUCLEOTIDE SEQUENCE</scope>
    <source>
        <strain evidence="1">Farmed</strain>
    </source>
</reference>
<proteinExistence type="predicted"/>
<accession>A0A812EXE3</accession>
<sequence length="193" mass="22143">MILLKLEADKNRFCFFLNDWDRFCCFRYAILIFGFTSSPFVLGCILKPHAAKYTLDACRRMIEDRFYVDNFVTSEADPVKLAKLYSLARERLQEGGFVIQSCNSNDEALRTRMKEDGSLSAHDEEWEKVLGGYRYNPLSEEMHVGRVKCDPDASTKRGMLSEAAKIFDPLSFCLPVTVRSQILIRSVWKNGLG</sequence>
<name>A0A812EXE3_ACAPH</name>
<dbReference type="Pfam" id="PF05380">
    <property type="entry name" value="Peptidase_A17"/>
    <property type="match status" value="1"/>
</dbReference>
<evidence type="ECO:0000313" key="1">
    <source>
        <dbReference type="EMBL" id="CAE1332534.1"/>
    </source>
</evidence>
<organism evidence="1 2">
    <name type="scientific">Acanthosepion pharaonis</name>
    <name type="common">Pharaoh cuttlefish</name>
    <name type="synonym">Sepia pharaonis</name>
    <dbReference type="NCBI Taxonomy" id="158019"/>
    <lineage>
        <taxon>Eukaryota</taxon>
        <taxon>Metazoa</taxon>
        <taxon>Spiralia</taxon>
        <taxon>Lophotrochozoa</taxon>
        <taxon>Mollusca</taxon>
        <taxon>Cephalopoda</taxon>
        <taxon>Coleoidea</taxon>
        <taxon>Decapodiformes</taxon>
        <taxon>Sepiida</taxon>
        <taxon>Sepiina</taxon>
        <taxon>Sepiidae</taxon>
        <taxon>Acanthosepion</taxon>
    </lineage>
</organism>
<dbReference type="InterPro" id="IPR008042">
    <property type="entry name" value="Retrotrans_Pao"/>
</dbReference>